<name>A0A7N8YH88_9TELE</name>
<dbReference type="GO" id="GO:0005737">
    <property type="term" value="C:cytoplasm"/>
    <property type="evidence" value="ECO:0007669"/>
    <property type="project" value="InterPro"/>
</dbReference>
<feature type="domain" description="BAR" evidence="1">
    <location>
        <begin position="6"/>
        <end position="69"/>
    </location>
</feature>
<dbReference type="Gene3D" id="1.20.1270.60">
    <property type="entry name" value="Arfaptin homology (AH) domain/BAR domain"/>
    <property type="match status" value="1"/>
</dbReference>
<protein>
    <submittedName>
        <fullName evidence="2">SH3-domain GRB2-like 3a</fullName>
    </submittedName>
</protein>
<reference evidence="2" key="2">
    <citation type="submission" date="2025-09" db="UniProtKB">
        <authorList>
            <consortium name="Ensembl"/>
        </authorList>
    </citation>
    <scope>IDENTIFICATION</scope>
</reference>
<dbReference type="Pfam" id="PF03114">
    <property type="entry name" value="BAR"/>
    <property type="match status" value="1"/>
</dbReference>
<keyword evidence="3" id="KW-1185">Reference proteome</keyword>
<reference evidence="2" key="1">
    <citation type="submission" date="2025-08" db="UniProtKB">
        <authorList>
            <consortium name="Ensembl"/>
        </authorList>
    </citation>
    <scope>IDENTIFICATION</scope>
</reference>
<organism evidence="2 3">
    <name type="scientific">Mastacembelus armatus</name>
    <name type="common">zig-zag eel</name>
    <dbReference type="NCBI Taxonomy" id="205130"/>
    <lineage>
        <taxon>Eukaryota</taxon>
        <taxon>Metazoa</taxon>
        <taxon>Chordata</taxon>
        <taxon>Craniata</taxon>
        <taxon>Vertebrata</taxon>
        <taxon>Euteleostomi</taxon>
        <taxon>Actinopterygii</taxon>
        <taxon>Neopterygii</taxon>
        <taxon>Teleostei</taxon>
        <taxon>Neoteleostei</taxon>
        <taxon>Acanthomorphata</taxon>
        <taxon>Anabantaria</taxon>
        <taxon>Synbranchiformes</taxon>
        <taxon>Mastacembelidae</taxon>
        <taxon>Mastacembelus</taxon>
    </lineage>
</organism>
<dbReference type="AlphaFoldDB" id="A0A7N8YH88"/>
<sequence length="87" mass="10109">MSVAGLKKQFHKASQLLSEKISGAEGTKLDEDFLEMERKIEVTNKSVFDLLSKTTEYLQPNPELAERSMFNFLENDVRRQSWNSNRK</sequence>
<dbReference type="SUPFAM" id="SSF103657">
    <property type="entry name" value="BAR/IMD domain-like"/>
    <property type="match status" value="1"/>
</dbReference>
<accession>A0A7N8YH88</accession>
<evidence type="ECO:0000313" key="2">
    <source>
        <dbReference type="Ensembl" id="ENSMAMP00000067690.1"/>
    </source>
</evidence>
<evidence type="ECO:0000259" key="1">
    <source>
        <dbReference type="Pfam" id="PF03114"/>
    </source>
</evidence>
<dbReference type="Proteomes" id="UP000261640">
    <property type="component" value="Unplaced"/>
</dbReference>
<dbReference type="InterPro" id="IPR004148">
    <property type="entry name" value="BAR_dom"/>
</dbReference>
<dbReference type="GeneTree" id="ENSGT00940000157398"/>
<dbReference type="Ensembl" id="ENSMAMT00000062971.1">
    <property type="protein sequence ID" value="ENSMAMP00000067690.1"/>
    <property type="gene ID" value="ENSMAMG00000011464.2"/>
</dbReference>
<proteinExistence type="predicted"/>
<dbReference type="InterPro" id="IPR027267">
    <property type="entry name" value="AH/BAR_dom_sf"/>
</dbReference>
<evidence type="ECO:0000313" key="3">
    <source>
        <dbReference type="Proteomes" id="UP000261640"/>
    </source>
</evidence>